<evidence type="ECO:0000259" key="2">
    <source>
        <dbReference type="Pfam" id="PF13439"/>
    </source>
</evidence>
<evidence type="ECO:0008006" key="5">
    <source>
        <dbReference type="Google" id="ProtNLM"/>
    </source>
</evidence>
<dbReference type="AlphaFoldDB" id="A0A1F5S3P3"/>
<dbReference type="InterPro" id="IPR050194">
    <property type="entry name" value="Glycosyltransferase_grp1"/>
</dbReference>
<organism evidence="3 4">
    <name type="scientific">Candidatus Falkowbacteria bacterium RIFOXYA2_FULL_38_12</name>
    <dbReference type="NCBI Taxonomy" id="1797993"/>
    <lineage>
        <taxon>Bacteria</taxon>
        <taxon>Candidatus Falkowiibacteriota</taxon>
    </lineage>
</organism>
<dbReference type="GO" id="GO:0016757">
    <property type="term" value="F:glycosyltransferase activity"/>
    <property type="evidence" value="ECO:0007669"/>
    <property type="project" value="InterPro"/>
</dbReference>
<comment type="caution">
    <text evidence="3">The sequence shown here is derived from an EMBL/GenBank/DDBJ whole genome shotgun (WGS) entry which is preliminary data.</text>
</comment>
<proteinExistence type="predicted"/>
<gene>
    <name evidence="3" type="ORF">A2257_00870</name>
</gene>
<feature type="domain" description="Glycosyltransferase subfamily 4-like N-terminal" evidence="2">
    <location>
        <begin position="16"/>
        <end position="169"/>
    </location>
</feature>
<dbReference type="SUPFAM" id="SSF53756">
    <property type="entry name" value="UDP-Glycosyltransferase/glycogen phosphorylase"/>
    <property type="match status" value="1"/>
</dbReference>
<dbReference type="EMBL" id="MFGA01000008">
    <property type="protein sequence ID" value="OGF21318.1"/>
    <property type="molecule type" value="Genomic_DNA"/>
</dbReference>
<dbReference type="InterPro" id="IPR001296">
    <property type="entry name" value="Glyco_trans_1"/>
</dbReference>
<dbReference type="InterPro" id="IPR028098">
    <property type="entry name" value="Glyco_trans_4-like_N"/>
</dbReference>
<accession>A0A1F5S3P3</accession>
<dbReference type="PANTHER" id="PTHR45947">
    <property type="entry name" value="SULFOQUINOVOSYL TRANSFERASE SQD2"/>
    <property type="match status" value="1"/>
</dbReference>
<protein>
    <recommendedName>
        <fullName evidence="5">Glycosyl transferase family 1 domain-containing protein</fullName>
    </recommendedName>
</protein>
<dbReference type="Pfam" id="PF00534">
    <property type="entry name" value="Glycos_transf_1"/>
    <property type="match status" value="1"/>
</dbReference>
<dbReference type="PANTHER" id="PTHR45947:SF3">
    <property type="entry name" value="SULFOQUINOVOSYL TRANSFERASE SQD2"/>
    <property type="match status" value="1"/>
</dbReference>
<sequence>MKKVLIATIDFPPICGGVANYLAGLAENLPKDKVVVLAPSAENTEEKQYKIYRKKLITDVFFLWPKWLPLVYHLFKIIKKEKIEAILVGQVLPVGTAVFFLNKILGIPYYVSCHGMDILMAKETFRKRKLLNKILEQAKGVIANSEFTKNELIKLGVLSEKITIIYPCVKSVEPASEESLKNISENYSLENKKIVLTVGRLVERKGHNKVIEALPIVLEKIPEARYVIVGDGPERKRLEEKVRDLNLENKVIFAGRVGNSELPAFYQLSDIFVTVSRQIGGDVEGFGTVYLEANQYGKPVVAGRSGGASEAVIEGFNGLLVDPGSPEDIAGAMIKLLTDNELALKLGKQGKERVEREFLWETDAKKLEELLS</sequence>
<feature type="domain" description="Glycosyl transferase family 1" evidence="1">
    <location>
        <begin position="188"/>
        <end position="353"/>
    </location>
</feature>
<reference evidence="3 4" key="1">
    <citation type="journal article" date="2016" name="Nat. Commun.">
        <title>Thousands of microbial genomes shed light on interconnected biogeochemical processes in an aquifer system.</title>
        <authorList>
            <person name="Anantharaman K."/>
            <person name="Brown C.T."/>
            <person name="Hug L.A."/>
            <person name="Sharon I."/>
            <person name="Castelle C.J."/>
            <person name="Probst A.J."/>
            <person name="Thomas B.C."/>
            <person name="Singh A."/>
            <person name="Wilkins M.J."/>
            <person name="Karaoz U."/>
            <person name="Brodie E.L."/>
            <person name="Williams K.H."/>
            <person name="Hubbard S.S."/>
            <person name="Banfield J.F."/>
        </authorList>
    </citation>
    <scope>NUCLEOTIDE SEQUENCE [LARGE SCALE GENOMIC DNA]</scope>
</reference>
<dbReference type="Pfam" id="PF13439">
    <property type="entry name" value="Glyco_transf_4"/>
    <property type="match status" value="1"/>
</dbReference>
<dbReference type="Gene3D" id="3.40.50.2000">
    <property type="entry name" value="Glycogen Phosphorylase B"/>
    <property type="match status" value="2"/>
</dbReference>
<evidence type="ECO:0000313" key="3">
    <source>
        <dbReference type="EMBL" id="OGF21318.1"/>
    </source>
</evidence>
<evidence type="ECO:0000259" key="1">
    <source>
        <dbReference type="Pfam" id="PF00534"/>
    </source>
</evidence>
<dbReference type="CDD" id="cd03801">
    <property type="entry name" value="GT4_PimA-like"/>
    <property type="match status" value="1"/>
</dbReference>
<name>A0A1F5S3P3_9BACT</name>
<dbReference type="Proteomes" id="UP000177407">
    <property type="component" value="Unassembled WGS sequence"/>
</dbReference>
<evidence type="ECO:0000313" key="4">
    <source>
        <dbReference type="Proteomes" id="UP000177407"/>
    </source>
</evidence>